<feature type="region of interest" description="Disordered" evidence="1">
    <location>
        <begin position="651"/>
        <end position="674"/>
    </location>
</feature>
<protein>
    <submittedName>
        <fullName evidence="3">Small cardioactive peptide</fullName>
    </submittedName>
</protein>
<feature type="region of interest" description="Disordered" evidence="1">
    <location>
        <begin position="1126"/>
        <end position="1147"/>
    </location>
</feature>
<feature type="compositionally biased region" description="Basic and acidic residues" evidence="1">
    <location>
        <begin position="453"/>
        <end position="463"/>
    </location>
</feature>
<name>A0AAV4BN55_9GAST</name>
<dbReference type="GO" id="GO:0005829">
    <property type="term" value="C:cytosol"/>
    <property type="evidence" value="ECO:0007669"/>
    <property type="project" value="TreeGrafter"/>
</dbReference>
<dbReference type="PANTHER" id="PTHR24006">
    <property type="entry name" value="UBIQUITIN CARBOXYL-TERMINAL HYDROLASE"/>
    <property type="match status" value="1"/>
</dbReference>
<feature type="compositionally biased region" description="Basic and acidic residues" evidence="1">
    <location>
        <begin position="517"/>
        <end position="526"/>
    </location>
</feature>
<feature type="region of interest" description="Disordered" evidence="1">
    <location>
        <begin position="447"/>
        <end position="476"/>
    </location>
</feature>
<proteinExistence type="predicted"/>
<keyword evidence="4" id="KW-1185">Reference proteome</keyword>
<dbReference type="GO" id="GO:0016579">
    <property type="term" value="P:protein deubiquitination"/>
    <property type="evidence" value="ECO:0007669"/>
    <property type="project" value="InterPro"/>
</dbReference>
<feature type="compositionally biased region" description="Basic and acidic residues" evidence="1">
    <location>
        <begin position="1465"/>
        <end position="1494"/>
    </location>
</feature>
<feature type="compositionally biased region" description="Low complexity" evidence="1">
    <location>
        <begin position="1405"/>
        <end position="1417"/>
    </location>
</feature>
<evidence type="ECO:0000256" key="1">
    <source>
        <dbReference type="SAM" id="MobiDB-lite"/>
    </source>
</evidence>
<dbReference type="EMBL" id="BLXT01005315">
    <property type="protein sequence ID" value="GFO21985.1"/>
    <property type="molecule type" value="Genomic_DNA"/>
</dbReference>
<reference evidence="3 4" key="1">
    <citation type="journal article" date="2021" name="Elife">
        <title>Chloroplast acquisition without the gene transfer in kleptoplastic sea slugs, Plakobranchus ocellatus.</title>
        <authorList>
            <person name="Maeda T."/>
            <person name="Takahashi S."/>
            <person name="Yoshida T."/>
            <person name="Shimamura S."/>
            <person name="Takaki Y."/>
            <person name="Nagai Y."/>
            <person name="Toyoda A."/>
            <person name="Suzuki Y."/>
            <person name="Arimoto A."/>
            <person name="Ishii H."/>
            <person name="Satoh N."/>
            <person name="Nishiyama T."/>
            <person name="Hasebe M."/>
            <person name="Maruyama T."/>
            <person name="Minagawa J."/>
            <person name="Obokata J."/>
            <person name="Shigenobu S."/>
        </authorList>
    </citation>
    <scope>NUCLEOTIDE SEQUENCE [LARGE SCALE GENOMIC DNA]</scope>
</reference>
<gene>
    <name evidence="3" type="ORF">PoB_004849000</name>
</gene>
<dbReference type="GO" id="GO:0005634">
    <property type="term" value="C:nucleus"/>
    <property type="evidence" value="ECO:0007669"/>
    <property type="project" value="TreeGrafter"/>
</dbReference>
<dbReference type="InterPro" id="IPR050164">
    <property type="entry name" value="Peptidase_C19"/>
</dbReference>
<feature type="region of interest" description="Disordered" evidence="1">
    <location>
        <begin position="1305"/>
        <end position="1325"/>
    </location>
</feature>
<feature type="region of interest" description="Disordered" evidence="1">
    <location>
        <begin position="233"/>
        <end position="390"/>
    </location>
</feature>
<dbReference type="InterPro" id="IPR028889">
    <property type="entry name" value="USP"/>
</dbReference>
<feature type="compositionally biased region" description="Basic and acidic residues" evidence="1">
    <location>
        <begin position="335"/>
        <end position="346"/>
    </location>
</feature>
<feature type="compositionally biased region" description="Low complexity" evidence="1">
    <location>
        <begin position="1061"/>
        <end position="1070"/>
    </location>
</feature>
<dbReference type="SUPFAM" id="SSF54001">
    <property type="entry name" value="Cysteine proteinases"/>
    <property type="match status" value="2"/>
</dbReference>
<dbReference type="Gene3D" id="3.90.70.10">
    <property type="entry name" value="Cysteine proteinases"/>
    <property type="match status" value="2"/>
</dbReference>
<dbReference type="PANTHER" id="PTHR24006:SF905">
    <property type="entry name" value="UBIQUITIN CARBOXYL-TERMINAL HYDROLASE 1"/>
    <property type="match status" value="1"/>
</dbReference>
<feature type="region of interest" description="Disordered" evidence="1">
    <location>
        <begin position="1391"/>
        <end position="1451"/>
    </location>
</feature>
<dbReference type="Proteomes" id="UP000735302">
    <property type="component" value="Unassembled WGS sequence"/>
</dbReference>
<accession>A0AAV4BN55</accession>
<feature type="compositionally biased region" description="Low complexity" evidence="1">
    <location>
        <begin position="1347"/>
        <end position="1357"/>
    </location>
</feature>
<feature type="region of interest" description="Disordered" evidence="1">
    <location>
        <begin position="1339"/>
        <end position="1375"/>
    </location>
</feature>
<evidence type="ECO:0000313" key="3">
    <source>
        <dbReference type="EMBL" id="GFO21985.1"/>
    </source>
</evidence>
<dbReference type="InterPro" id="IPR018200">
    <property type="entry name" value="USP_CS"/>
</dbReference>
<dbReference type="PROSITE" id="PS50235">
    <property type="entry name" value="USP_3"/>
    <property type="match status" value="1"/>
</dbReference>
<sequence>MGVPDDMEGPPRKKPKLSLAIRRREKDQQMTPEAGGCSDSKTSPPVLKEEDSHLDPTAIETNSTETVDLTAESPPAPDAFVPPVASFHNLGNTCFMNSMLQVLRYTPAFLPGLAALREEIHTLEEELEKAEDDDAESLLSLETRRTWGVVKNIHMMYEEMDQLEGKHVTLPTSDAAHMAVRPTLVLNSIRELNPMFEGNFQHDAQEFLRCLLCYMEDAERDVRKLKSRVINNKKGAMNKQVTSDRLRKREDNLRKSNEAQREVTRASNGNGLEAKTPTKATDPMDGQAGVEEGAQGNNVESPKKQFKLKGGASSSKTALRKVSAENRRSRGKNSSSKDVKTSERKGMANLDCNGIGGTVDDAHLALKPSRGRKRKRSRSQSVKQDECNGEECGKFTSSAIKTGHETKSAALARSLKQGMAATKKAVGNGQTIVGLFKKIAEKLTPGPGAAVRAEQRPANRVEAAESENFLPPPGIMSLTPLKQTRRLGMNGHVFRQTKDKTSSGEDEKHKKHGNNKNIEEVAEKKRYFPVSPNKNSVKSEEEKLNDLESSQPRQSYCPEKSLQSASTSSRVSMSPIKSPHSVEASDEITPASETDVAMDMESTIDSVTKKYYSTLSRPALRHASPLQSSSVPASPDTRAEDVKFDVSADSGECMRQNQSSPSCSKNSPSSSLLPRMSSTDVIIHSPNKWGRESHTTKRQSKAVKAIDFDAEKNSCGSFSVLPMPKSSHFPPTNLSDLLNFFPKRVRQVSESQSISELRSSLLYLNRDGAVLRSSRSAPNSPKIKPDKEKSLDLPISMVKRNCALSQNSLTDSVPESGMEVEEDKCQPVAKIELKRCDWLGVSPVKSVSASLALRNIRRQQEKALSANFGDVSKVRGKIVFDCTFQDKKTSKADTEPEPAVNSSKGISNCDKLTGESGLKCDTESDPLLQTRRKKVSLRTTKYQASAVRKSSPKRNHQGAEMKTFNIVQSSKATSSGSSTILAVQRASEAVGETTKIYCPKELQLKPVSISINKCDWMFPSSIPSTSSPGQSSPPRLGQRVMVNGKVRVKRIKSTAQNKCLQSSSQGSKQSEGIKQEDMGNKSSSPLTEQLFGGTMVHMTRCLECERSKERKEAFLDISVAVKHHKDTEAEDSCDEEEDENADNTSAPPSCLASLIQLSSTVERLRESNKYWCEDCLHHVEAERSCHYLDMPQILSLHLKRFSATSGLLGGVSKLNDKVMIPDELPCLRRQCRDSCKDLKHRYCLFALATHSGTSILHGHYRAYVKVQPWVSPDVFHNLLVSHWRETNHFENYACSGSTAEHSSYACASSPSQTSQTPQHEQAEPVAKARISNCSQNAELVDGVGDNSESSSSTSLPNSKRDWAVSGATGKEGARSSCRTIGDFFTCDRVLSSKSRPLGGDEDQGSRSISSPRKLSSSANSDKCLREKHNPPLSPSKGANQRKEKGPRDSNCNEFLKDQVISSGDCKPEVKREVEGTGREEGVKRELESSGREEGAGDGENPRCFWLECDDECVRVMDEEEFGQKLREENGALLGTPYVLFYHAQGMVSP</sequence>
<feature type="compositionally biased region" description="Basic and acidic residues" evidence="1">
    <location>
        <begin position="242"/>
        <end position="264"/>
    </location>
</feature>
<dbReference type="GO" id="GO:0004843">
    <property type="term" value="F:cysteine-type deubiquitinase activity"/>
    <property type="evidence" value="ECO:0007669"/>
    <property type="project" value="InterPro"/>
</dbReference>
<feature type="region of interest" description="Disordered" evidence="1">
    <location>
        <begin position="1465"/>
        <end position="1500"/>
    </location>
</feature>
<feature type="compositionally biased region" description="Low complexity" evidence="1">
    <location>
        <begin position="1308"/>
        <end position="1318"/>
    </location>
</feature>
<feature type="region of interest" description="Disordered" evidence="1">
    <location>
        <begin position="1"/>
        <end position="59"/>
    </location>
</feature>
<dbReference type="PROSITE" id="PS00973">
    <property type="entry name" value="USP_2"/>
    <property type="match status" value="1"/>
</dbReference>
<feature type="compositionally biased region" description="Polar residues" evidence="1">
    <location>
        <begin position="561"/>
        <end position="572"/>
    </location>
</feature>
<feature type="region of interest" description="Disordered" evidence="1">
    <location>
        <begin position="1055"/>
        <end position="1088"/>
    </location>
</feature>
<feature type="region of interest" description="Disordered" evidence="1">
    <location>
        <begin position="494"/>
        <end position="597"/>
    </location>
</feature>
<feature type="compositionally biased region" description="Low complexity" evidence="1">
    <location>
        <begin position="656"/>
        <end position="674"/>
    </location>
</feature>
<organism evidence="3 4">
    <name type="scientific">Plakobranchus ocellatus</name>
    <dbReference type="NCBI Taxonomy" id="259542"/>
    <lineage>
        <taxon>Eukaryota</taxon>
        <taxon>Metazoa</taxon>
        <taxon>Spiralia</taxon>
        <taxon>Lophotrochozoa</taxon>
        <taxon>Mollusca</taxon>
        <taxon>Gastropoda</taxon>
        <taxon>Heterobranchia</taxon>
        <taxon>Euthyneura</taxon>
        <taxon>Panpulmonata</taxon>
        <taxon>Sacoglossa</taxon>
        <taxon>Placobranchoidea</taxon>
        <taxon>Plakobranchidae</taxon>
        <taxon>Plakobranchus</taxon>
    </lineage>
</organism>
<feature type="compositionally biased region" description="Basic residues" evidence="1">
    <location>
        <begin position="369"/>
        <end position="378"/>
    </location>
</feature>
<feature type="compositionally biased region" description="Basic and acidic residues" evidence="1">
    <location>
        <begin position="496"/>
        <end position="508"/>
    </location>
</feature>
<dbReference type="InterPro" id="IPR001394">
    <property type="entry name" value="Peptidase_C19_UCH"/>
</dbReference>
<feature type="compositionally biased region" description="Acidic residues" evidence="1">
    <location>
        <begin position="1128"/>
        <end position="1141"/>
    </location>
</feature>
<evidence type="ECO:0000313" key="4">
    <source>
        <dbReference type="Proteomes" id="UP000735302"/>
    </source>
</evidence>
<evidence type="ECO:0000259" key="2">
    <source>
        <dbReference type="PROSITE" id="PS50235"/>
    </source>
</evidence>
<comment type="caution">
    <text evidence="3">The sequence shown here is derived from an EMBL/GenBank/DDBJ whole genome shotgun (WGS) entry which is preliminary data.</text>
</comment>
<feature type="domain" description="USP" evidence="2">
    <location>
        <begin position="85"/>
        <end position="1295"/>
    </location>
</feature>
<dbReference type="InterPro" id="IPR038765">
    <property type="entry name" value="Papain-like_cys_pep_sf"/>
</dbReference>
<feature type="compositionally biased region" description="Basic and acidic residues" evidence="1">
    <location>
        <begin position="537"/>
        <end position="546"/>
    </location>
</feature>
<dbReference type="Pfam" id="PF00443">
    <property type="entry name" value="UCH"/>
    <property type="match status" value="2"/>
</dbReference>